<name>A0A3M7KU07_AUXPR</name>
<dbReference type="InterPro" id="IPR003582">
    <property type="entry name" value="ShKT_dom"/>
</dbReference>
<feature type="region of interest" description="Disordered" evidence="1">
    <location>
        <begin position="157"/>
        <end position="178"/>
    </location>
</feature>
<organism evidence="3 4">
    <name type="scientific">Auxenochlorella protothecoides</name>
    <name type="common">Green microalga</name>
    <name type="synonym">Chlorella protothecoides</name>
    <dbReference type="NCBI Taxonomy" id="3075"/>
    <lineage>
        <taxon>Eukaryota</taxon>
        <taxon>Viridiplantae</taxon>
        <taxon>Chlorophyta</taxon>
        <taxon>core chlorophytes</taxon>
        <taxon>Trebouxiophyceae</taxon>
        <taxon>Chlorellales</taxon>
        <taxon>Chlorellaceae</taxon>
        <taxon>Auxenochlorella</taxon>
    </lineage>
</organism>
<dbReference type="InterPro" id="IPR020471">
    <property type="entry name" value="AKR"/>
</dbReference>
<dbReference type="Proteomes" id="UP000279271">
    <property type="component" value="Unassembled WGS sequence"/>
</dbReference>
<gene>
    <name evidence="3" type="ORF">APUTEX25_002598</name>
</gene>
<feature type="domain" description="ShKT" evidence="2">
    <location>
        <begin position="182"/>
        <end position="218"/>
    </location>
</feature>
<protein>
    <recommendedName>
        <fullName evidence="2">ShKT domain-containing protein</fullName>
    </recommendedName>
</protein>
<feature type="compositionally biased region" description="Pro residues" evidence="1">
    <location>
        <begin position="164"/>
        <end position="175"/>
    </location>
</feature>
<evidence type="ECO:0000259" key="2">
    <source>
        <dbReference type="SMART" id="SM00254"/>
    </source>
</evidence>
<evidence type="ECO:0000256" key="1">
    <source>
        <dbReference type="SAM" id="MobiDB-lite"/>
    </source>
</evidence>
<accession>A0A3M7KU07</accession>
<dbReference type="InterPro" id="IPR023210">
    <property type="entry name" value="NADP_OxRdtase_dom"/>
</dbReference>
<evidence type="ECO:0000313" key="4">
    <source>
        <dbReference type="Proteomes" id="UP000279271"/>
    </source>
</evidence>
<dbReference type="Pfam" id="PF01549">
    <property type="entry name" value="ShK"/>
    <property type="match status" value="1"/>
</dbReference>
<sequence>LAPELGGSPAPANGDVNRISAGESGKDQHCVNHVRKSNVVLVLRGRLFLQENRHSRPAQVAGAMIRSAGMTWVDRWLRRRSNRALLAAVVLLPCLIYLNSAVLPEVPQQAVEEVDPGETHTENVEDHGTNRNTERAQDRVALQGQTPITLASEADMAGPSRLANPPPAGDPPPGSLPFLLPRCTDGNAQCDAWHGMGECVRNPGYMYYNCPRSCLVCNVTYLDTVPEQVEIAPGVWMPTIGFGTAGLGDATAEAVASALANGYRLLDSAQAREWYREDLVGEGLAASGVPRSQVFLTSKLHPRNLGYWNTLSMVRQSLADLRTDYLDLFLLHYPDCGAGLCPGLNPEGTWQDSWAALEELAAEGLVRAIGVANFDVVQLEALRLAARTPPALVQTGMEPRDPGAAVRAWCRRHGVRHQAYSSLGTQRGAAALLGHPVVRGVAAAHADAGATPAQVLLAWALRHGSAVVPRSASPAHQRENLAAARLALSAAEMQDLDGLDGA</sequence>
<feature type="compositionally biased region" description="Basic and acidic residues" evidence="1">
    <location>
        <begin position="117"/>
        <end position="138"/>
    </location>
</feature>
<dbReference type="AlphaFoldDB" id="A0A3M7KU07"/>
<feature type="region of interest" description="Disordered" evidence="1">
    <location>
        <begin position="110"/>
        <end position="140"/>
    </location>
</feature>
<feature type="region of interest" description="Disordered" evidence="1">
    <location>
        <begin position="1"/>
        <end position="27"/>
    </location>
</feature>
<dbReference type="CDD" id="cd19071">
    <property type="entry name" value="AKR_AKR1-5-like"/>
    <property type="match status" value="1"/>
</dbReference>
<dbReference type="PANTHER" id="PTHR43827:SF8">
    <property type="entry name" value="ALDO_KETO REDUCTASE FAMILY PROTEIN"/>
    <property type="match status" value="1"/>
</dbReference>
<dbReference type="PANTHER" id="PTHR43827">
    <property type="entry name" value="2,5-DIKETO-D-GLUCONIC ACID REDUCTASE"/>
    <property type="match status" value="1"/>
</dbReference>
<dbReference type="PRINTS" id="PR00069">
    <property type="entry name" value="ALDKETRDTASE"/>
</dbReference>
<dbReference type="InterPro" id="IPR036812">
    <property type="entry name" value="NAD(P)_OxRdtase_dom_sf"/>
</dbReference>
<dbReference type="Gene3D" id="3.20.20.100">
    <property type="entry name" value="NADP-dependent oxidoreductase domain"/>
    <property type="match status" value="1"/>
</dbReference>
<proteinExistence type="predicted"/>
<feature type="non-terminal residue" evidence="3">
    <location>
        <position position="1"/>
    </location>
</feature>
<dbReference type="EMBL" id="QOKY01000184">
    <property type="protein sequence ID" value="RMZ54021.1"/>
    <property type="molecule type" value="Genomic_DNA"/>
</dbReference>
<dbReference type="GO" id="GO:0016491">
    <property type="term" value="F:oxidoreductase activity"/>
    <property type="evidence" value="ECO:0007669"/>
    <property type="project" value="InterPro"/>
</dbReference>
<dbReference type="Pfam" id="PF00248">
    <property type="entry name" value="Aldo_ket_red"/>
    <property type="match status" value="1"/>
</dbReference>
<dbReference type="SUPFAM" id="SSF51430">
    <property type="entry name" value="NAD(P)-linked oxidoreductase"/>
    <property type="match status" value="1"/>
</dbReference>
<evidence type="ECO:0000313" key="3">
    <source>
        <dbReference type="EMBL" id="RMZ54021.1"/>
    </source>
</evidence>
<reference evidence="4" key="1">
    <citation type="journal article" date="2018" name="Algal Res.">
        <title>Characterization of plant carbon substrate utilization by Auxenochlorella protothecoides.</title>
        <authorList>
            <person name="Vogler B.W."/>
            <person name="Starkenburg S.R."/>
            <person name="Sudasinghe N."/>
            <person name="Schambach J.Y."/>
            <person name="Rollin J.A."/>
            <person name="Pattathil S."/>
            <person name="Barry A.N."/>
        </authorList>
    </citation>
    <scope>NUCLEOTIDE SEQUENCE [LARGE SCALE GENOMIC DNA]</scope>
    <source>
        <strain evidence="4">UTEX 25</strain>
    </source>
</reference>
<dbReference type="SMART" id="SM00254">
    <property type="entry name" value="ShKT"/>
    <property type="match status" value="1"/>
</dbReference>
<comment type="caution">
    <text evidence="3">The sequence shown here is derived from an EMBL/GenBank/DDBJ whole genome shotgun (WGS) entry which is preliminary data.</text>
</comment>